<protein>
    <submittedName>
        <fullName evidence="2">1-acyl-sn-glycerol-3-phosphate acyltransferase</fullName>
    </submittedName>
</protein>
<accession>A0A7D6HU71</accession>
<sequence length="291" mass="31300">MSKLLLDRPDTELLDAALLEALDEDLRLPDGEPPAEPEAANAAGMVLRRVCIEFVRRYHRLEVQVEPGVLDRPVLFVANHGFGGLFDLNVFAVGAAIEQMGVTRPVTALAHQFSWTVGLGALAEGLGCRPASRDSAREAFAAGHHLLVLPGGDLDAFKSYKDRNRIVFGGRSGFARLAMEHDLQIVPIVTAGAGESLLALSSGQRLARALKLDKTLRLKALPISVSVPWGLNIGAVGLLPYVPLPTKLSTRVLAPMVPAEGETSDAFAERVQSAMQKSLTDMTKNRRPFLG</sequence>
<keyword evidence="3" id="KW-1185">Reference proteome</keyword>
<evidence type="ECO:0000259" key="1">
    <source>
        <dbReference type="Pfam" id="PF01553"/>
    </source>
</evidence>
<feature type="domain" description="Phospholipid/glycerol acyltransferase" evidence="1">
    <location>
        <begin position="71"/>
        <end position="189"/>
    </location>
</feature>
<dbReference type="AlphaFoldDB" id="A0A7D6HU71"/>
<gene>
    <name evidence="2" type="ORF">H0P51_00395</name>
</gene>
<dbReference type="Pfam" id="PF01553">
    <property type="entry name" value="Acyltransferase"/>
    <property type="match status" value="1"/>
</dbReference>
<dbReference type="PANTHER" id="PTHR22753">
    <property type="entry name" value="TRANSMEMBRANE PROTEIN 68"/>
    <property type="match status" value="1"/>
</dbReference>
<dbReference type="GO" id="GO:0016020">
    <property type="term" value="C:membrane"/>
    <property type="evidence" value="ECO:0007669"/>
    <property type="project" value="TreeGrafter"/>
</dbReference>
<dbReference type="GO" id="GO:0016746">
    <property type="term" value="F:acyltransferase activity"/>
    <property type="evidence" value="ECO:0007669"/>
    <property type="project" value="UniProtKB-KW"/>
</dbReference>
<proteinExistence type="predicted"/>
<organism evidence="2 3">
    <name type="scientific">Mycobacterium vicinigordonae</name>
    <dbReference type="NCBI Taxonomy" id="1719132"/>
    <lineage>
        <taxon>Bacteria</taxon>
        <taxon>Bacillati</taxon>
        <taxon>Actinomycetota</taxon>
        <taxon>Actinomycetes</taxon>
        <taxon>Mycobacteriales</taxon>
        <taxon>Mycobacteriaceae</taxon>
        <taxon>Mycobacterium</taxon>
    </lineage>
</organism>
<evidence type="ECO:0000313" key="2">
    <source>
        <dbReference type="EMBL" id="QLL07532.1"/>
    </source>
</evidence>
<dbReference type="Proteomes" id="UP000510682">
    <property type="component" value="Chromosome"/>
</dbReference>
<dbReference type="RefSeq" id="WP_180916105.1">
    <property type="nucleotide sequence ID" value="NZ_CP059165.1"/>
</dbReference>
<name>A0A7D6HU71_9MYCO</name>
<reference evidence="2" key="2">
    <citation type="submission" date="2020-07" db="EMBL/GenBank/DDBJ databases">
        <authorList>
            <person name="Yu X."/>
        </authorList>
    </citation>
    <scope>NUCLEOTIDE SEQUENCE [LARGE SCALE GENOMIC DNA]</scope>
    <source>
        <strain evidence="2">24T</strain>
    </source>
</reference>
<reference evidence="2" key="1">
    <citation type="submission" date="2020-07" db="EMBL/GenBank/DDBJ databases">
        <title>Description of Mycobacterium gordonae subsp. intergordonae subsp.nov. and Mycobacterium gordonae subsp. gordonae subsp. nov.</title>
        <authorList>
            <person name="Huang H."/>
        </authorList>
    </citation>
    <scope>NUCLEOTIDE SEQUENCE [LARGE SCALE GENOMIC DNA]</scope>
    <source>
        <strain evidence="2">24T</strain>
    </source>
</reference>
<keyword evidence="2" id="KW-0012">Acyltransferase</keyword>
<dbReference type="InterPro" id="IPR002123">
    <property type="entry name" value="Plipid/glycerol_acylTrfase"/>
</dbReference>
<dbReference type="PANTHER" id="PTHR22753:SF14">
    <property type="entry name" value="MONOACYLGLYCEROL_DIACYLGLYCEROL O-ACYLTRANSFERASE"/>
    <property type="match status" value="1"/>
</dbReference>
<dbReference type="EMBL" id="CP059165">
    <property type="protein sequence ID" value="QLL07532.1"/>
    <property type="molecule type" value="Genomic_DNA"/>
</dbReference>
<dbReference type="KEGG" id="mgor:H0P51_00395"/>
<evidence type="ECO:0000313" key="3">
    <source>
        <dbReference type="Proteomes" id="UP000510682"/>
    </source>
</evidence>
<keyword evidence="2" id="KW-0808">Transferase</keyword>